<sequence length="229" mass="24007">MTDREAQHGERALPEATLERLTVYLRALEAAQQAGERTVSSETLASAAGANPAILRKDLSLLGGSFGRRGVGYDVAGLADHIGATLGLKERWRVAIVGAGNLGRALAGFSGFRGHGFELIAILDRSPAVIGRPVAGLRVRPAEDLESIVAAEAVNMAVLAVPNAAAQSVCNELVAAGIRNILNFAPVVLQAPADVNIRQVDMSRELQILAYYAHQGVGHQDAVPPLAPE</sequence>
<comment type="caution">
    <text evidence="9">The sequence shown here is derived from an EMBL/GenBank/DDBJ whole genome shotgun (WGS) entry which is preliminary data.</text>
</comment>
<keyword evidence="3 7" id="KW-0805">Transcription regulation</keyword>
<dbReference type="Pfam" id="PF06971">
    <property type="entry name" value="Put_DNA-bind_N"/>
    <property type="match status" value="1"/>
</dbReference>
<dbReference type="HAMAP" id="MF_01131">
    <property type="entry name" value="Rex"/>
    <property type="match status" value="1"/>
</dbReference>
<evidence type="ECO:0000256" key="6">
    <source>
        <dbReference type="ARBA" id="ARBA00023163"/>
    </source>
</evidence>
<dbReference type="InterPro" id="IPR009718">
    <property type="entry name" value="Rex_DNA-bd_C_dom"/>
</dbReference>
<keyword evidence="5 7" id="KW-0238">DNA-binding</keyword>
<accession>A0ABP7DG69</accession>
<evidence type="ECO:0000313" key="9">
    <source>
        <dbReference type="EMBL" id="GAA3703264.1"/>
    </source>
</evidence>
<comment type="function">
    <text evidence="7">Modulates transcription in response to changes in cellular NADH/NAD(+) redox state.</text>
</comment>
<dbReference type="InterPro" id="IPR003781">
    <property type="entry name" value="CoA-bd"/>
</dbReference>
<evidence type="ECO:0000256" key="2">
    <source>
        <dbReference type="ARBA" id="ARBA00022491"/>
    </source>
</evidence>
<dbReference type="InterPro" id="IPR036388">
    <property type="entry name" value="WH-like_DNA-bd_sf"/>
</dbReference>
<feature type="domain" description="CoA-binding" evidence="8">
    <location>
        <begin position="88"/>
        <end position="188"/>
    </location>
</feature>
<dbReference type="InterPro" id="IPR058236">
    <property type="entry name" value="Rex_actinobacterial-type"/>
</dbReference>
<dbReference type="SUPFAM" id="SSF46785">
    <property type="entry name" value="Winged helix' DNA-binding domain"/>
    <property type="match status" value="1"/>
</dbReference>
<keyword evidence="1 7" id="KW-0963">Cytoplasm</keyword>
<dbReference type="NCBIfam" id="NF003995">
    <property type="entry name" value="PRK05472.2-4"/>
    <property type="match status" value="1"/>
</dbReference>
<keyword evidence="6 7" id="KW-0804">Transcription</keyword>
<evidence type="ECO:0000256" key="5">
    <source>
        <dbReference type="ARBA" id="ARBA00023125"/>
    </source>
</evidence>
<dbReference type="NCBIfam" id="NF003996">
    <property type="entry name" value="PRK05472.2-5"/>
    <property type="match status" value="1"/>
</dbReference>
<evidence type="ECO:0000256" key="4">
    <source>
        <dbReference type="ARBA" id="ARBA00023027"/>
    </source>
</evidence>
<evidence type="ECO:0000259" key="8">
    <source>
        <dbReference type="SMART" id="SM00881"/>
    </source>
</evidence>
<dbReference type="Proteomes" id="UP001501536">
    <property type="component" value="Unassembled WGS sequence"/>
</dbReference>
<comment type="similarity">
    <text evidence="7">Belongs to the transcriptional regulatory Rex family.</text>
</comment>
<proteinExistence type="inferred from homology"/>
<dbReference type="Gene3D" id="1.10.10.10">
    <property type="entry name" value="Winged helix-like DNA-binding domain superfamily/Winged helix DNA-binding domain"/>
    <property type="match status" value="1"/>
</dbReference>
<evidence type="ECO:0000313" key="10">
    <source>
        <dbReference type="Proteomes" id="UP001501536"/>
    </source>
</evidence>
<dbReference type="SUPFAM" id="SSF51735">
    <property type="entry name" value="NAD(P)-binding Rossmann-fold domains"/>
    <property type="match status" value="1"/>
</dbReference>
<gene>
    <name evidence="7" type="primary">rex</name>
    <name evidence="9" type="ORF">GCM10022377_16090</name>
</gene>
<dbReference type="NCBIfam" id="NF003994">
    <property type="entry name" value="PRK05472.2-3"/>
    <property type="match status" value="1"/>
</dbReference>
<evidence type="ECO:0000256" key="3">
    <source>
        <dbReference type="ARBA" id="ARBA00023015"/>
    </source>
</evidence>
<comment type="subunit">
    <text evidence="7">Homodimer.</text>
</comment>
<dbReference type="Gene3D" id="3.40.50.720">
    <property type="entry name" value="NAD(P)-binding Rossmann-like Domain"/>
    <property type="match status" value="1"/>
</dbReference>
<name>A0ABP7DG69_9MICC</name>
<dbReference type="InterPro" id="IPR036390">
    <property type="entry name" value="WH_DNA-bd_sf"/>
</dbReference>
<dbReference type="NCBIfam" id="NF003992">
    <property type="entry name" value="PRK05472.2-1"/>
    <property type="match status" value="1"/>
</dbReference>
<dbReference type="InterPro" id="IPR036291">
    <property type="entry name" value="NAD(P)-bd_dom_sf"/>
</dbReference>
<keyword evidence="2 7" id="KW-0678">Repressor</keyword>
<dbReference type="PANTHER" id="PTHR35786:SF1">
    <property type="entry name" value="REDOX-SENSING TRANSCRIPTIONAL REPRESSOR REX 1"/>
    <property type="match status" value="1"/>
</dbReference>
<dbReference type="NCBIfam" id="NF003993">
    <property type="entry name" value="PRK05472.2-2"/>
    <property type="match status" value="1"/>
</dbReference>
<protein>
    <recommendedName>
        <fullName evidence="7">Redox-sensing transcriptional repressor Rex</fullName>
    </recommendedName>
</protein>
<keyword evidence="10" id="KW-1185">Reference proteome</keyword>
<feature type="DNA-binding region" description="H-T-H motif" evidence="7">
    <location>
        <begin position="23"/>
        <end position="62"/>
    </location>
</feature>
<evidence type="ECO:0000256" key="1">
    <source>
        <dbReference type="ARBA" id="ARBA00022490"/>
    </source>
</evidence>
<feature type="binding site" evidence="7">
    <location>
        <begin position="98"/>
        <end position="103"/>
    </location>
    <ligand>
        <name>NAD(+)</name>
        <dbReference type="ChEBI" id="CHEBI:57540"/>
    </ligand>
</feature>
<organism evidence="9 10">
    <name type="scientific">Zhihengliuella alba</name>
    <dbReference type="NCBI Taxonomy" id="547018"/>
    <lineage>
        <taxon>Bacteria</taxon>
        <taxon>Bacillati</taxon>
        <taxon>Actinomycetota</taxon>
        <taxon>Actinomycetes</taxon>
        <taxon>Micrococcales</taxon>
        <taxon>Micrococcaceae</taxon>
        <taxon>Zhihengliuella</taxon>
    </lineage>
</organism>
<keyword evidence="4 7" id="KW-0520">NAD</keyword>
<dbReference type="Pfam" id="PF02629">
    <property type="entry name" value="CoA_binding"/>
    <property type="match status" value="1"/>
</dbReference>
<comment type="subcellular location">
    <subcellularLocation>
        <location evidence="7">Cytoplasm</location>
    </subcellularLocation>
</comment>
<dbReference type="SMART" id="SM00881">
    <property type="entry name" value="CoA_binding"/>
    <property type="match status" value="1"/>
</dbReference>
<dbReference type="InterPro" id="IPR022876">
    <property type="entry name" value="Tscrpt_rep_Rex"/>
</dbReference>
<dbReference type="RefSeq" id="WP_344882631.1">
    <property type="nucleotide sequence ID" value="NZ_BAABCJ010000002.1"/>
</dbReference>
<dbReference type="PANTHER" id="PTHR35786">
    <property type="entry name" value="REDOX-SENSING TRANSCRIPTIONAL REPRESSOR REX"/>
    <property type="match status" value="1"/>
</dbReference>
<reference evidence="10" key="1">
    <citation type="journal article" date="2019" name="Int. J. Syst. Evol. Microbiol.">
        <title>The Global Catalogue of Microorganisms (GCM) 10K type strain sequencing project: providing services to taxonomists for standard genome sequencing and annotation.</title>
        <authorList>
            <consortium name="The Broad Institute Genomics Platform"/>
            <consortium name="The Broad Institute Genome Sequencing Center for Infectious Disease"/>
            <person name="Wu L."/>
            <person name="Ma J."/>
        </authorList>
    </citation>
    <scope>NUCLEOTIDE SEQUENCE [LARGE SCALE GENOMIC DNA]</scope>
    <source>
        <strain evidence="10">JCM 16961</strain>
    </source>
</reference>
<dbReference type="EMBL" id="BAABCJ010000002">
    <property type="protein sequence ID" value="GAA3703264.1"/>
    <property type="molecule type" value="Genomic_DNA"/>
</dbReference>
<evidence type="ECO:0000256" key="7">
    <source>
        <dbReference type="HAMAP-Rule" id="MF_01131"/>
    </source>
</evidence>